<dbReference type="EMBL" id="CAJNDS010002324">
    <property type="protein sequence ID" value="CAE7432305.1"/>
    <property type="molecule type" value="Genomic_DNA"/>
</dbReference>
<dbReference type="OrthoDB" id="99at2759"/>
<reference evidence="7" key="1">
    <citation type="submission" date="2021-02" db="EMBL/GenBank/DDBJ databases">
        <authorList>
            <person name="Dougan E. K."/>
            <person name="Rhodes N."/>
            <person name="Thang M."/>
            <person name="Chan C."/>
        </authorList>
    </citation>
    <scope>NUCLEOTIDE SEQUENCE</scope>
</reference>
<name>A0A812RCL1_9DINO</name>
<dbReference type="PROSITE" id="PS51257">
    <property type="entry name" value="PROKAR_LIPOPROTEIN"/>
    <property type="match status" value="1"/>
</dbReference>
<organism evidence="7 8">
    <name type="scientific">Symbiodinium natans</name>
    <dbReference type="NCBI Taxonomy" id="878477"/>
    <lineage>
        <taxon>Eukaryota</taxon>
        <taxon>Sar</taxon>
        <taxon>Alveolata</taxon>
        <taxon>Dinophyceae</taxon>
        <taxon>Suessiales</taxon>
        <taxon>Symbiodiniaceae</taxon>
        <taxon>Symbiodinium</taxon>
    </lineage>
</organism>
<feature type="signal peptide" evidence="6">
    <location>
        <begin position="1"/>
        <end position="28"/>
    </location>
</feature>
<evidence type="ECO:0000313" key="8">
    <source>
        <dbReference type="Proteomes" id="UP000604046"/>
    </source>
</evidence>
<protein>
    <submittedName>
        <fullName evidence="7">PsbL protein</fullName>
    </submittedName>
</protein>
<sequence>MAFRRPILCTLALAAACAWLLQAPVQEATFVVPNRALSTVAPGIAAEKTPLVIMQALPEPRPNDAMLPVELNRTSLYWGLLLICILSVLFSSYFFN</sequence>
<keyword evidence="6" id="KW-0732">Signal</keyword>
<dbReference type="GO" id="GO:0005737">
    <property type="term" value="C:cytoplasm"/>
    <property type="evidence" value="ECO:0007669"/>
    <property type="project" value="UniProtKB-ARBA"/>
</dbReference>
<feature type="chain" id="PRO_5032943835" evidence="6">
    <location>
        <begin position="29"/>
        <end position="96"/>
    </location>
</feature>
<evidence type="ECO:0000256" key="1">
    <source>
        <dbReference type="ARBA" id="ARBA00004167"/>
    </source>
</evidence>
<dbReference type="InterPro" id="IPR003372">
    <property type="entry name" value="PSII_PsbL"/>
</dbReference>
<keyword evidence="8" id="KW-1185">Reference proteome</keyword>
<keyword evidence="3 5" id="KW-1133">Transmembrane helix</keyword>
<evidence type="ECO:0000256" key="2">
    <source>
        <dbReference type="ARBA" id="ARBA00022692"/>
    </source>
</evidence>
<comment type="subcellular location">
    <subcellularLocation>
        <location evidence="1">Membrane</location>
        <topology evidence="1">Single-pass membrane protein</topology>
    </subcellularLocation>
</comment>
<evidence type="ECO:0000256" key="5">
    <source>
        <dbReference type="SAM" id="Phobius"/>
    </source>
</evidence>
<gene>
    <name evidence="7" type="primary">psbL</name>
    <name evidence="7" type="ORF">SNAT2548_LOCUS23501</name>
</gene>
<evidence type="ECO:0000256" key="4">
    <source>
        <dbReference type="ARBA" id="ARBA00023136"/>
    </source>
</evidence>
<evidence type="ECO:0000256" key="6">
    <source>
        <dbReference type="SAM" id="SignalP"/>
    </source>
</evidence>
<dbReference type="AlphaFoldDB" id="A0A812RCL1"/>
<dbReference type="InterPro" id="IPR037266">
    <property type="entry name" value="PSII_PsbL_sf"/>
</dbReference>
<proteinExistence type="predicted"/>
<evidence type="ECO:0000256" key="3">
    <source>
        <dbReference type="ARBA" id="ARBA00022989"/>
    </source>
</evidence>
<comment type="caution">
    <text evidence="7">The sequence shown here is derived from an EMBL/GenBank/DDBJ whole genome shotgun (WGS) entry which is preliminary data.</text>
</comment>
<dbReference type="GO" id="GO:0009539">
    <property type="term" value="C:photosystem II reaction center"/>
    <property type="evidence" value="ECO:0007669"/>
    <property type="project" value="InterPro"/>
</dbReference>
<accession>A0A812RCL1</accession>
<dbReference type="Pfam" id="PF02419">
    <property type="entry name" value="PsbL"/>
    <property type="match status" value="1"/>
</dbReference>
<dbReference type="GO" id="GO:0015979">
    <property type="term" value="P:photosynthesis"/>
    <property type="evidence" value="ECO:0007669"/>
    <property type="project" value="InterPro"/>
</dbReference>
<feature type="transmembrane region" description="Helical" evidence="5">
    <location>
        <begin position="76"/>
        <end position="95"/>
    </location>
</feature>
<keyword evidence="2 5" id="KW-0812">Transmembrane</keyword>
<keyword evidence="4 5" id="KW-0472">Membrane</keyword>
<dbReference type="SUPFAM" id="SSF161017">
    <property type="entry name" value="Photosystem II reaction center protein L, PsbL"/>
    <property type="match status" value="1"/>
</dbReference>
<evidence type="ECO:0000313" key="7">
    <source>
        <dbReference type="EMBL" id="CAE7432305.1"/>
    </source>
</evidence>
<dbReference type="Proteomes" id="UP000604046">
    <property type="component" value="Unassembled WGS sequence"/>
</dbReference>